<comment type="function">
    <text evidence="14">Glutamate-gated receptor that probably acts as a non-selective cation channel. May be involved in light-signal transduction and calcium homeostasis via the regulation of calcium influx into cells.</text>
</comment>
<dbReference type="CDD" id="cd13686">
    <property type="entry name" value="GluR_Plant"/>
    <property type="match status" value="1"/>
</dbReference>
<evidence type="ECO:0000256" key="3">
    <source>
        <dbReference type="ARBA" id="ARBA00011095"/>
    </source>
</evidence>
<keyword evidence="8 15" id="KW-0406">Ion transport</keyword>
<dbReference type="PANTHER" id="PTHR34836">
    <property type="entry name" value="OS06G0188250 PROTEIN"/>
    <property type="match status" value="1"/>
</dbReference>
<evidence type="ECO:0000256" key="9">
    <source>
        <dbReference type="ARBA" id="ARBA00023136"/>
    </source>
</evidence>
<feature type="region of interest" description="Disordered" evidence="17">
    <location>
        <begin position="850"/>
        <end position="888"/>
    </location>
</feature>
<dbReference type="InParanoid" id="A0A1W0W557"/>
<evidence type="ECO:0000256" key="17">
    <source>
        <dbReference type="SAM" id="MobiDB-lite"/>
    </source>
</evidence>
<evidence type="ECO:0000313" key="21">
    <source>
        <dbReference type="EMBL" id="OQU89527.1"/>
    </source>
</evidence>
<evidence type="ECO:0000256" key="11">
    <source>
        <dbReference type="ARBA" id="ARBA00023180"/>
    </source>
</evidence>
<dbReference type="PANTHER" id="PTHR34836:SF1">
    <property type="entry name" value="OS09G0428600 PROTEIN"/>
    <property type="match status" value="1"/>
</dbReference>
<comment type="subcellular location">
    <subcellularLocation>
        <location evidence="1">Membrane</location>
        <topology evidence="1">Multi-pass membrane protein</topology>
    </subcellularLocation>
</comment>
<dbReference type="OMA" id="ENFNDAG"/>
<dbReference type="InterPro" id="IPR001320">
    <property type="entry name" value="Iontro_rcpt_C"/>
</dbReference>
<organism evidence="21 22">
    <name type="scientific">Sorghum bicolor</name>
    <name type="common">Sorghum</name>
    <name type="synonym">Sorghum vulgare</name>
    <dbReference type="NCBI Taxonomy" id="4558"/>
    <lineage>
        <taxon>Eukaryota</taxon>
        <taxon>Viridiplantae</taxon>
        <taxon>Streptophyta</taxon>
        <taxon>Embryophyta</taxon>
        <taxon>Tracheophyta</taxon>
        <taxon>Spermatophyta</taxon>
        <taxon>Magnoliopsida</taxon>
        <taxon>Liliopsida</taxon>
        <taxon>Poales</taxon>
        <taxon>Poaceae</taxon>
        <taxon>PACMAD clade</taxon>
        <taxon>Panicoideae</taxon>
        <taxon>Andropogonodae</taxon>
        <taxon>Andropogoneae</taxon>
        <taxon>Sorghinae</taxon>
        <taxon>Sorghum</taxon>
    </lineage>
</organism>
<evidence type="ECO:0000256" key="12">
    <source>
        <dbReference type="ARBA" id="ARBA00023286"/>
    </source>
</evidence>
<dbReference type="InterPro" id="IPR017103">
    <property type="entry name" value="Iontropic_Glu_rcpt_pln"/>
</dbReference>
<dbReference type="Gene3D" id="3.40.50.2300">
    <property type="match status" value="2"/>
</dbReference>
<feature type="transmembrane region" description="Helical" evidence="18">
    <location>
        <begin position="632"/>
        <end position="652"/>
    </location>
</feature>
<gene>
    <name evidence="21" type="ORF">SORBI_3002G208301</name>
</gene>
<dbReference type="InterPro" id="IPR028082">
    <property type="entry name" value="Peripla_BP_I"/>
</dbReference>
<dbReference type="STRING" id="4558.A0A1W0W557"/>
<keyword evidence="6 19" id="KW-0732">Signal</keyword>
<accession>A0A1W0W557</accession>
<evidence type="ECO:0000259" key="20">
    <source>
        <dbReference type="SMART" id="SM00079"/>
    </source>
</evidence>
<dbReference type="Pfam" id="PF00060">
    <property type="entry name" value="Lig_chan"/>
    <property type="match status" value="1"/>
</dbReference>
<dbReference type="InterPro" id="IPR001828">
    <property type="entry name" value="ANF_lig-bd_rcpt"/>
</dbReference>
<keyword evidence="11" id="KW-0325">Glycoprotein</keyword>
<dbReference type="FunFam" id="3.40.50.2300:FF:000169">
    <property type="entry name" value="Glutamate receptor"/>
    <property type="match status" value="1"/>
</dbReference>
<keyword evidence="7 18" id="KW-1133">Transmembrane helix</keyword>
<keyword evidence="4 15" id="KW-0813">Transport</keyword>
<evidence type="ECO:0000256" key="8">
    <source>
        <dbReference type="ARBA" id="ARBA00023065"/>
    </source>
</evidence>
<dbReference type="EMBL" id="CM000761">
    <property type="protein sequence ID" value="OQU89527.1"/>
    <property type="molecule type" value="Genomic_DNA"/>
</dbReference>
<evidence type="ECO:0000256" key="14">
    <source>
        <dbReference type="ARBA" id="ARBA00049638"/>
    </source>
</evidence>
<evidence type="ECO:0000256" key="7">
    <source>
        <dbReference type="ARBA" id="ARBA00022989"/>
    </source>
</evidence>
<feature type="compositionally biased region" description="Basic and acidic residues" evidence="17">
    <location>
        <begin position="876"/>
        <end position="887"/>
    </location>
</feature>
<evidence type="ECO:0000256" key="13">
    <source>
        <dbReference type="ARBA" id="ARBA00023303"/>
    </source>
</evidence>
<reference evidence="22" key="2">
    <citation type="journal article" date="2018" name="Plant J.">
        <title>The Sorghum bicolor reference genome: improved assembly, gene annotations, a transcriptome atlas, and signatures of genome organization.</title>
        <authorList>
            <person name="McCormick R.F."/>
            <person name="Truong S.K."/>
            <person name="Sreedasyam A."/>
            <person name="Jenkins J."/>
            <person name="Shu S."/>
            <person name="Sims D."/>
            <person name="Kennedy M."/>
            <person name="Amirebrahimi M."/>
            <person name="Weers B.D."/>
            <person name="McKinley B."/>
            <person name="Mattison A."/>
            <person name="Morishige D.T."/>
            <person name="Grimwood J."/>
            <person name="Schmutz J."/>
            <person name="Mullet J.E."/>
        </authorList>
    </citation>
    <scope>NUCLEOTIDE SEQUENCE [LARGE SCALE GENOMIC DNA]</scope>
    <source>
        <strain evidence="22">cv. BTx623</strain>
    </source>
</reference>
<dbReference type="Gene3D" id="3.40.190.10">
    <property type="entry name" value="Periplasmic binding protein-like II"/>
    <property type="match status" value="3"/>
</dbReference>
<dbReference type="GO" id="GO:0038023">
    <property type="term" value="F:signaling receptor activity"/>
    <property type="evidence" value="ECO:0000318"/>
    <property type="project" value="GO_Central"/>
</dbReference>
<comment type="similarity">
    <text evidence="2 15">Belongs to the glutamate-gated ion channel (TC 1.A.10.1) family.</text>
</comment>
<dbReference type="InterPro" id="IPR015683">
    <property type="entry name" value="Ionotropic_Glu_rcpt"/>
</dbReference>
<keyword evidence="13 15" id="KW-0407">Ion channel</keyword>
<feature type="chain" id="PRO_5012822648" description="Glutamate receptor" evidence="19">
    <location>
        <begin position="23"/>
        <end position="930"/>
    </location>
</feature>
<dbReference type="SUPFAM" id="SSF53850">
    <property type="entry name" value="Periplasmic binding protein-like II"/>
    <property type="match status" value="1"/>
</dbReference>
<keyword evidence="22" id="KW-1185">Reference proteome</keyword>
<dbReference type="Pfam" id="PF01094">
    <property type="entry name" value="ANF_receptor"/>
    <property type="match status" value="1"/>
</dbReference>
<evidence type="ECO:0000256" key="2">
    <source>
        <dbReference type="ARBA" id="ARBA00008685"/>
    </source>
</evidence>
<feature type="disulfide bond" evidence="16">
    <location>
        <begin position="744"/>
        <end position="800"/>
    </location>
</feature>
<dbReference type="FunFam" id="3.40.50.2300:FF:000195">
    <property type="entry name" value="Glutamate receptor"/>
    <property type="match status" value="1"/>
</dbReference>
<proteinExistence type="inferred from homology"/>
<feature type="transmembrane region" description="Helical" evidence="18">
    <location>
        <begin position="578"/>
        <end position="597"/>
    </location>
</feature>
<dbReference type="SMART" id="SM00079">
    <property type="entry name" value="PBPe"/>
    <property type="match status" value="1"/>
</dbReference>
<sequence>MAAAVRITMLLFLAFSYDVVLGVTENKVEKFHVGVVLDLGTPVGKVARTSISIAVEDFYAVHPNYTTRLVLHVRDSMTDDVQAAAAVIDLLENYNVQAIIGPQNSSQAVFVSALGNKCQVPVISFTARSTYLSSHYLPYFVRATVNDSVQVSSITSIIKTYGWREVVPIYMDNDDGKGIIADLVDVLEGKDVHVPYRSVLDESATGEQIVQELYKLMTMQTRVFVVHMSPSLGSLFFTKAKEIGMMSEGFVWIITDRLANLIDLLNPSVVEAMNGALGVESYVPKSKELDSFTMRWYMRSRNDHPNDPTLKLNIFGLWSYDTIWGLAQAAEKAKVTKAKILRQAKFLRPPALKNSTSLGALKKSRNGPAILKAILQNKFEGLSGDFDLSDGQLQVSKFQIINVVGKAQRVIGFWTAQNGLSQQLDQRSNIKYRNTTHDLKIVIWPGESTKIPRGWEIPTNGKKLQVGVVTGNKYQKYIDVVENSITGVIKASGIAIDVFEEAVKRLPYALPYEYVVFNITKNSSSSYDDFVNQVYLKKYDIAVGDITIRYNRRIAMVVPVRESISKNTWIFLKPLTPGMWIGTIILFIYTGIVIWFLELLGNNKNIHGPVPRQLATMIYFSLFEEKEKVKRLISRIVLVIWLFFLLVLKSSYTASLTSMLTVQQLYPTVTNVEELLKAGECVGYPHGSYIKDLLEEIGFEVSKIKPYESPEEFHDELSRGCKNGGVAALVDEIPYLKLFLAEHCKGYTMVGPIYKNAGFGYALQKGSPIIGDISQAILNITGGDTITRIEKKWIGDQNNCQNVGTISGSGTLTFDSFAGPTIATGVASTTSLVVALTIYFCKSKQVEHENGDSDNILPQGEIKDGGDSDDILPQGEIKDGGHAEGQRQEAGAIEMHEQTNKLMYSGSLVIYRCERISSPRAVRVSSSAQF</sequence>
<dbReference type="Proteomes" id="UP000000768">
    <property type="component" value="Chromosome 2"/>
</dbReference>
<feature type="signal peptide" evidence="19">
    <location>
        <begin position="1"/>
        <end position="22"/>
    </location>
</feature>
<evidence type="ECO:0000256" key="16">
    <source>
        <dbReference type="PIRSR" id="PIRSR037090-50"/>
    </source>
</evidence>
<dbReference type="Gramene" id="OQU89527">
    <property type="protein sequence ID" value="OQU89527"/>
    <property type="gene ID" value="SORBI_3002G208301"/>
</dbReference>
<dbReference type="CDD" id="cd19990">
    <property type="entry name" value="PBP1_GABAb_receptor_plant"/>
    <property type="match status" value="1"/>
</dbReference>
<dbReference type="AlphaFoldDB" id="A0A1W0W557"/>
<evidence type="ECO:0000256" key="6">
    <source>
        <dbReference type="ARBA" id="ARBA00022729"/>
    </source>
</evidence>
<evidence type="ECO:0000256" key="1">
    <source>
        <dbReference type="ARBA" id="ARBA00004141"/>
    </source>
</evidence>
<name>A0A1W0W557_SORBI</name>
<dbReference type="GO" id="GO:0015276">
    <property type="term" value="F:ligand-gated monoatomic ion channel activity"/>
    <property type="evidence" value="ECO:0000318"/>
    <property type="project" value="GO_Central"/>
</dbReference>
<keyword evidence="16" id="KW-1015">Disulfide bond</keyword>
<protein>
    <recommendedName>
        <fullName evidence="15">Glutamate receptor</fullName>
    </recommendedName>
</protein>
<dbReference type="InterPro" id="IPR044440">
    <property type="entry name" value="GABAb_receptor_plant_PBP1"/>
</dbReference>
<dbReference type="GO" id="GO:0005886">
    <property type="term" value="C:plasma membrane"/>
    <property type="evidence" value="ECO:0000318"/>
    <property type="project" value="GO_Central"/>
</dbReference>
<reference evidence="21 22" key="1">
    <citation type="journal article" date="2009" name="Nature">
        <title>The Sorghum bicolor genome and the diversification of grasses.</title>
        <authorList>
            <person name="Paterson A.H."/>
            <person name="Bowers J.E."/>
            <person name="Bruggmann R."/>
            <person name="Dubchak I."/>
            <person name="Grimwood J."/>
            <person name="Gundlach H."/>
            <person name="Haberer G."/>
            <person name="Hellsten U."/>
            <person name="Mitros T."/>
            <person name="Poliakov A."/>
            <person name="Schmutz J."/>
            <person name="Spannagl M."/>
            <person name="Tang H."/>
            <person name="Wang X."/>
            <person name="Wicker T."/>
            <person name="Bharti A.K."/>
            <person name="Chapman J."/>
            <person name="Feltus F.A."/>
            <person name="Gowik U."/>
            <person name="Grigoriev I.V."/>
            <person name="Lyons E."/>
            <person name="Maher C.A."/>
            <person name="Martis M."/>
            <person name="Narechania A."/>
            <person name="Otillar R.P."/>
            <person name="Penning B.W."/>
            <person name="Salamov A.A."/>
            <person name="Wang Y."/>
            <person name="Zhang L."/>
            <person name="Carpita N.C."/>
            <person name="Freeling M."/>
            <person name="Gingle A.R."/>
            <person name="Hash C.T."/>
            <person name="Keller B."/>
            <person name="Klein P."/>
            <person name="Kresovich S."/>
            <person name="McCann M.C."/>
            <person name="Ming R."/>
            <person name="Peterson D.G."/>
            <person name="Mehboob-ur-Rahman"/>
            <person name="Ware D."/>
            <person name="Westhoff P."/>
            <person name="Mayer K.F."/>
            <person name="Messing J."/>
            <person name="Rokhsar D.S."/>
        </authorList>
    </citation>
    <scope>NUCLEOTIDE SEQUENCE [LARGE SCALE GENOMIC DNA]</scope>
    <source>
        <strain evidence="22">cv. BTx623</strain>
    </source>
</reference>
<dbReference type="eggNOG" id="KOG1052">
    <property type="taxonomic scope" value="Eukaryota"/>
</dbReference>
<evidence type="ECO:0000256" key="5">
    <source>
        <dbReference type="ARBA" id="ARBA00022692"/>
    </source>
</evidence>
<evidence type="ECO:0000256" key="4">
    <source>
        <dbReference type="ARBA" id="ARBA00022448"/>
    </source>
</evidence>
<dbReference type="PIRSF" id="PIRSF037090">
    <property type="entry name" value="Iontro_Glu-like_rcpt_pln"/>
    <property type="match status" value="1"/>
</dbReference>
<dbReference type="FunFam" id="1.10.287.70:FF:000037">
    <property type="entry name" value="Glutamate receptor"/>
    <property type="match status" value="1"/>
</dbReference>
<keyword evidence="12 15" id="KW-1071">Ligand-gated ion channel</keyword>
<evidence type="ECO:0000256" key="10">
    <source>
        <dbReference type="ARBA" id="ARBA00023170"/>
    </source>
</evidence>
<keyword evidence="9 15" id="KW-0472">Membrane</keyword>
<evidence type="ECO:0000313" key="22">
    <source>
        <dbReference type="Proteomes" id="UP000000768"/>
    </source>
</evidence>
<comment type="subunit">
    <text evidence="3">May form heteromers.</text>
</comment>
<evidence type="ECO:0000256" key="18">
    <source>
        <dbReference type="SAM" id="Phobius"/>
    </source>
</evidence>
<dbReference type="FunCoup" id="A0A1W0W557">
    <property type="interactions" value="645"/>
</dbReference>
<evidence type="ECO:0000256" key="19">
    <source>
        <dbReference type="SAM" id="SignalP"/>
    </source>
</evidence>
<keyword evidence="5 18" id="KW-0812">Transmembrane</keyword>
<evidence type="ECO:0000256" key="15">
    <source>
        <dbReference type="PIRNR" id="PIRNR037090"/>
    </source>
</evidence>
<dbReference type="Gene3D" id="1.10.287.70">
    <property type="match status" value="1"/>
</dbReference>
<dbReference type="FunFam" id="3.40.190.10:FF:000195">
    <property type="entry name" value="Glutamate receptor 2.7"/>
    <property type="match status" value="1"/>
</dbReference>
<keyword evidence="10 15" id="KW-0675">Receptor</keyword>
<feature type="domain" description="Ionotropic glutamate receptor C-terminal" evidence="20">
    <location>
        <begin position="465"/>
        <end position="796"/>
    </location>
</feature>
<comment type="function">
    <text evidence="15">Glutamate-gated receptor that probably acts as non-selective cation channel.</text>
</comment>
<dbReference type="SUPFAM" id="SSF53822">
    <property type="entry name" value="Periplasmic binding protein-like I"/>
    <property type="match status" value="1"/>
</dbReference>